<dbReference type="CDD" id="cd00075">
    <property type="entry name" value="HATPase"/>
    <property type="match status" value="1"/>
</dbReference>
<dbReference type="InterPro" id="IPR016132">
    <property type="entry name" value="Phyto_chromo_attachment"/>
</dbReference>
<accession>A0A2G8TJ76</accession>
<keyword evidence="13" id="KW-0675">Receptor</keyword>
<dbReference type="GO" id="GO:0009881">
    <property type="term" value="F:photoreceptor activity"/>
    <property type="evidence" value="ECO:0007669"/>
    <property type="project" value="UniProtKB-KW"/>
</dbReference>
<comment type="catalytic activity">
    <reaction evidence="1">
        <text>ATP + protein L-histidine = ADP + protein N-phospho-L-histidine.</text>
        <dbReference type="EC" id="2.7.13.3"/>
    </reaction>
</comment>
<dbReference type="Pfam" id="PF02518">
    <property type="entry name" value="HATPase_c"/>
    <property type="match status" value="1"/>
</dbReference>
<dbReference type="InterPro" id="IPR005467">
    <property type="entry name" value="His_kinase_dom"/>
</dbReference>
<dbReference type="Gene3D" id="3.30.565.10">
    <property type="entry name" value="Histidine kinase-like ATPase, C-terminal domain"/>
    <property type="match status" value="1"/>
</dbReference>
<evidence type="ECO:0000259" key="15">
    <source>
        <dbReference type="PROSITE" id="PS50109"/>
    </source>
</evidence>
<dbReference type="InterPro" id="IPR029016">
    <property type="entry name" value="GAF-like_dom_sf"/>
</dbReference>
<dbReference type="Pfam" id="PF08446">
    <property type="entry name" value="PAS_2"/>
    <property type="match status" value="1"/>
</dbReference>
<evidence type="ECO:0000256" key="1">
    <source>
        <dbReference type="ARBA" id="ARBA00000085"/>
    </source>
</evidence>
<dbReference type="InterPro" id="IPR001294">
    <property type="entry name" value="Phytochrome"/>
</dbReference>
<keyword evidence="4" id="KW-0600">Photoreceptor protein</keyword>
<keyword evidence="9" id="KW-0418">Kinase</keyword>
<dbReference type="PROSITE" id="PS50109">
    <property type="entry name" value="HIS_KIN"/>
    <property type="match status" value="1"/>
</dbReference>
<keyword evidence="7" id="KW-0808">Transferase</keyword>
<dbReference type="SMART" id="SM00388">
    <property type="entry name" value="HisKA"/>
    <property type="match status" value="1"/>
</dbReference>
<evidence type="ECO:0000313" key="16">
    <source>
        <dbReference type="EMBL" id="PIL45668.1"/>
    </source>
</evidence>
<evidence type="ECO:0000256" key="6">
    <source>
        <dbReference type="ARBA" id="ARBA00022606"/>
    </source>
</evidence>
<dbReference type="SUPFAM" id="SSF47384">
    <property type="entry name" value="Homodimeric domain of signal transducing histidine kinase"/>
    <property type="match status" value="1"/>
</dbReference>
<dbReference type="SUPFAM" id="SSF55781">
    <property type="entry name" value="GAF domain-like"/>
    <property type="match status" value="2"/>
</dbReference>
<dbReference type="InterPro" id="IPR036097">
    <property type="entry name" value="HisK_dim/P_sf"/>
</dbReference>
<evidence type="ECO:0000256" key="10">
    <source>
        <dbReference type="ARBA" id="ARBA00022840"/>
    </source>
</evidence>
<evidence type="ECO:0000313" key="17">
    <source>
        <dbReference type="Proteomes" id="UP000230390"/>
    </source>
</evidence>
<dbReference type="Pfam" id="PF01590">
    <property type="entry name" value="GAF"/>
    <property type="match status" value="1"/>
</dbReference>
<dbReference type="EMBL" id="PDOC01000003">
    <property type="protein sequence ID" value="PIL45668.1"/>
    <property type="molecule type" value="Genomic_DNA"/>
</dbReference>
<keyword evidence="6" id="KW-0716">Sensory transduction</keyword>
<evidence type="ECO:0000259" key="14">
    <source>
        <dbReference type="PROSITE" id="PS50046"/>
    </source>
</evidence>
<dbReference type="RefSeq" id="WP_099787578.1">
    <property type="nucleotide sequence ID" value="NZ_JBHLYV010000029.1"/>
</dbReference>
<organism evidence="16 17">
    <name type="scientific">Massilia eurypsychrophila</name>
    <dbReference type="NCBI Taxonomy" id="1485217"/>
    <lineage>
        <taxon>Bacteria</taxon>
        <taxon>Pseudomonadati</taxon>
        <taxon>Pseudomonadota</taxon>
        <taxon>Betaproteobacteria</taxon>
        <taxon>Burkholderiales</taxon>
        <taxon>Oxalobacteraceae</taxon>
        <taxon>Telluria group</taxon>
        <taxon>Massilia</taxon>
    </lineage>
</organism>
<dbReference type="Gene3D" id="3.30.450.20">
    <property type="entry name" value="PAS domain"/>
    <property type="match status" value="1"/>
</dbReference>
<dbReference type="InterPro" id="IPR003018">
    <property type="entry name" value="GAF"/>
</dbReference>
<dbReference type="InterPro" id="IPR035965">
    <property type="entry name" value="PAS-like_dom_sf"/>
</dbReference>
<dbReference type="Pfam" id="PF00360">
    <property type="entry name" value="PHY"/>
    <property type="match status" value="1"/>
</dbReference>
<dbReference type="GO" id="GO:0006355">
    <property type="term" value="P:regulation of DNA-templated transcription"/>
    <property type="evidence" value="ECO:0007669"/>
    <property type="project" value="InterPro"/>
</dbReference>
<comment type="caution">
    <text evidence="16">The sequence shown here is derived from an EMBL/GenBank/DDBJ whole genome shotgun (WGS) entry which is preliminary data.</text>
</comment>
<dbReference type="InterPro" id="IPR013654">
    <property type="entry name" value="PAS_2"/>
</dbReference>
<dbReference type="Pfam" id="PF00512">
    <property type="entry name" value="HisKA"/>
    <property type="match status" value="1"/>
</dbReference>
<feature type="domain" description="Phytochrome chromophore attachment site" evidence="14">
    <location>
        <begin position="146"/>
        <end position="301"/>
    </location>
</feature>
<dbReference type="OrthoDB" id="9808408at2"/>
<dbReference type="SMART" id="SM00065">
    <property type="entry name" value="GAF"/>
    <property type="match status" value="1"/>
</dbReference>
<evidence type="ECO:0000256" key="2">
    <source>
        <dbReference type="ARBA" id="ARBA00006402"/>
    </source>
</evidence>
<evidence type="ECO:0000256" key="7">
    <source>
        <dbReference type="ARBA" id="ARBA00022679"/>
    </source>
</evidence>
<dbReference type="InterPro" id="IPR003661">
    <property type="entry name" value="HisK_dim/P_dom"/>
</dbReference>
<evidence type="ECO:0000256" key="4">
    <source>
        <dbReference type="ARBA" id="ARBA00022543"/>
    </source>
</evidence>
<dbReference type="GO" id="GO:0005524">
    <property type="term" value="F:ATP binding"/>
    <property type="evidence" value="ECO:0007669"/>
    <property type="project" value="UniProtKB-KW"/>
</dbReference>
<keyword evidence="5" id="KW-0597">Phosphoprotein</keyword>
<evidence type="ECO:0000256" key="8">
    <source>
        <dbReference type="ARBA" id="ARBA00022741"/>
    </source>
</evidence>
<dbReference type="GO" id="GO:0009584">
    <property type="term" value="P:detection of visible light"/>
    <property type="evidence" value="ECO:0007669"/>
    <property type="project" value="InterPro"/>
</dbReference>
<dbReference type="SUPFAM" id="SSF55874">
    <property type="entry name" value="ATPase domain of HSP90 chaperone/DNA topoisomerase II/histidine kinase"/>
    <property type="match status" value="1"/>
</dbReference>
<dbReference type="Gene3D" id="3.30.450.40">
    <property type="match status" value="1"/>
</dbReference>
<keyword evidence="17" id="KW-1185">Reference proteome</keyword>
<dbReference type="SMART" id="SM00387">
    <property type="entry name" value="HATPase_c"/>
    <property type="match status" value="1"/>
</dbReference>
<evidence type="ECO:0000256" key="12">
    <source>
        <dbReference type="ARBA" id="ARBA00023012"/>
    </source>
</evidence>
<proteinExistence type="inferred from homology"/>
<comment type="similarity">
    <text evidence="2">In the N-terminal section; belongs to the phytochrome family.</text>
</comment>
<name>A0A2G8TJ76_9BURK</name>
<keyword evidence="12" id="KW-0902">Two-component regulatory system</keyword>
<dbReference type="Gene3D" id="1.10.287.130">
    <property type="match status" value="1"/>
</dbReference>
<evidence type="ECO:0000256" key="11">
    <source>
        <dbReference type="ARBA" id="ARBA00022991"/>
    </source>
</evidence>
<evidence type="ECO:0000256" key="3">
    <source>
        <dbReference type="ARBA" id="ARBA00012438"/>
    </source>
</evidence>
<dbReference type="GO" id="GO:0000155">
    <property type="term" value="F:phosphorelay sensor kinase activity"/>
    <property type="evidence" value="ECO:0007669"/>
    <property type="project" value="InterPro"/>
</dbReference>
<dbReference type="EC" id="2.7.13.3" evidence="3"/>
<keyword evidence="8" id="KW-0547">Nucleotide-binding</keyword>
<dbReference type="InterPro" id="IPR013515">
    <property type="entry name" value="Phytochrome_cen-reg"/>
</dbReference>
<dbReference type="InterPro" id="IPR003594">
    <property type="entry name" value="HATPase_dom"/>
</dbReference>
<dbReference type="PROSITE" id="PS50046">
    <property type="entry name" value="PHYTOCHROME_2"/>
    <property type="match status" value="1"/>
</dbReference>
<dbReference type="Proteomes" id="UP000230390">
    <property type="component" value="Unassembled WGS sequence"/>
</dbReference>
<protein>
    <recommendedName>
        <fullName evidence="3">histidine kinase</fullName>
        <ecNumber evidence="3">2.7.13.3</ecNumber>
    </recommendedName>
</protein>
<sequence>MSTETTLDAPVLSLANCADEPIHVPGTVQRHGAMLVFDAFAMLEAWSANAAELLLLDVSNGMPLQSVELPPPVRQMVEECIALSAGDAIPLVLAVELGGQEFDCVAHTHCGRVIVEFELRDVSLQTVGIFALKAHSALDRLKRQTTVRSLLQMATDQVRDITGFDRVMGYRFGPDGSGDVIAESRCDSLAPLLGMRYPASDIPEQARRLYVLNTLRLIPDVRAMPVPLLGRSGRAPVDMSHSVLRSVSPVHIEYLRNMGVGASMSVSVIVDGRLWGLLACHHMNPRRVPYAIRMTADVIAQVLAATVQTLEAQRRAETIARAADMRTDLMQALLIGEDGLREIASRAAAICAALDCPALIVTQSGRHVVHGELDAETAAVIVRAHPGAGDVLLQRLRADDWPAAARGHVLAWPGMLAMCFDPPTDGWMIAMRPEQVASIRWAGKPEKSVKVGPMGARLTPRGSFDEWLETVRGRAESWSPTHLLIARQMQEELHRASIARQSETDLARSQLMAMLGHDLREPLHAIQMAATLLQNGGAAAPMGLRIQNSSNRMSRLISQVLDVSKIQTGIGLGSQMQRLDLAIVVGDVVGEASIGYPEVVYRVTGDSCAMVDGDADRLAQVATNLLSNARSHGLRTGSIDISLKVGERNVIFSVSNLADALNPATVSSLYKPFKAASLHNVRNRGGMGLGLYITERIVSEHGGRLTYSYAQGRVIFSVSLPLSAA</sequence>
<reference evidence="16 17" key="1">
    <citation type="submission" date="2017-10" db="EMBL/GenBank/DDBJ databases">
        <title>Massilia psychrophilum sp. nov., a novel purple-pigmented bacterium isolated from Tianshan glacier, Xinjiang Municipality, China.</title>
        <authorList>
            <person name="Wang H."/>
        </authorList>
    </citation>
    <scope>NUCLEOTIDE SEQUENCE [LARGE SCALE GENOMIC DNA]</scope>
    <source>
        <strain evidence="16 17">JCM 30074</strain>
    </source>
</reference>
<evidence type="ECO:0000256" key="9">
    <source>
        <dbReference type="ARBA" id="ARBA00022777"/>
    </source>
</evidence>
<evidence type="ECO:0000256" key="5">
    <source>
        <dbReference type="ARBA" id="ARBA00022553"/>
    </source>
</evidence>
<dbReference type="PRINTS" id="PR01033">
    <property type="entry name" value="PHYTOCHROME"/>
</dbReference>
<keyword evidence="10" id="KW-0067">ATP-binding</keyword>
<dbReference type="SUPFAM" id="SSF55785">
    <property type="entry name" value="PYP-like sensor domain (PAS domain)"/>
    <property type="match status" value="1"/>
</dbReference>
<dbReference type="AlphaFoldDB" id="A0A2G8TJ76"/>
<dbReference type="CDD" id="cd00082">
    <property type="entry name" value="HisKA"/>
    <property type="match status" value="1"/>
</dbReference>
<evidence type="ECO:0000256" key="13">
    <source>
        <dbReference type="ARBA" id="ARBA00023170"/>
    </source>
</evidence>
<dbReference type="PANTHER" id="PTHR43065">
    <property type="entry name" value="SENSOR HISTIDINE KINASE"/>
    <property type="match status" value="1"/>
</dbReference>
<dbReference type="InterPro" id="IPR043150">
    <property type="entry name" value="Phytochrome_PHY_sf"/>
</dbReference>
<dbReference type="InterPro" id="IPR036890">
    <property type="entry name" value="HATPase_C_sf"/>
</dbReference>
<dbReference type="Gene3D" id="3.30.450.270">
    <property type="match status" value="1"/>
</dbReference>
<gene>
    <name evidence="16" type="ORF">CR105_06205</name>
</gene>
<dbReference type="PANTHER" id="PTHR43065:SF10">
    <property type="entry name" value="PEROXIDE STRESS-ACTIVATED HISTIDINE KINASE MAK3"/>
    <property type="match status" value="1"/>
</dbReference>
<feature type="domain" description="Histidine kinase" evidence="15">
    <location>
        <begin position="514"/>
        <end position="724"/>
    </location>
</feature>
<keyword evidence="11" id="KW-0157">Chromophore</keyword>